<dbReference type="AlphaFoldDB" id="A0A4Q7YM24"/>
<evidence type="ECO:0000313" key="2">
    <source>
        <dbReference type="Proteomes" id="UP000292958"/>
    </source>
</evidence>
<keyword evidence="2" id="KW-1185">Reference proteome</keyword>
<accession>A0A4Q7YM24</accession>
<sequence>MTKLVLHTPESGKNLSNHYKRAFSQGIELFVVTAYLTDWDTSLKLTPACRHFRMIVGRDFGITRKIACSKVMAWLPPKRKAEFLVADRIVGFHPKAVFWREKDRSCYALVGSSNLTLAAFNSNYEANALVQLDERGTSVQNGG</sequence>
<dbReference type="Proteomes" id="UP000292958">
    <property type="component" value="Unassembled WGS sequence"/>
</dbReference>
<reference evidence="1 2" key="1">
    <citation type="submission" date="2019-02" db="EMBL/GenBank/DDBJ databases">
        <title>Genomic Encyclopedia of Archaeal and Bacterial Type Strains, Phase II (KMG-II): from individual species to whole genera.</title>
        <authorList>
            <person name="Goeker M."/>
        </authorList>
    </citation>
    <scope>NUCLEOTIDE SEQUENCE [LARGE SCALE GENOMIC DNA]</scope>
    <source>
        <strain evidence="1 2">DSM 18101</strain>
    </source>
</reference>
<dbReference type="CDD" id="cd09117">
    <property type="entry name" value="PLDc_Bfil_DEXD_like"/>
    <property type="match status" value="1"/>
</dbReference>
<evidence type="ECO:0000313" key="1">
    <source>
        <dbReference type="EMBL" id="RZU38772.1"/>
    </source>
</evidence>
<name>A0A4Q7YM24_9BACT</name>
<proteinExistence type="predicted"/>
<dbReference type="OrthoDB" id="9150278at2"/>
<organism evidence="1 2">
    <name type="scientific">Edaphobacter modestus</name>
    <dbReference type="NCBI Taxonomy" id="388466"/>
    <lineage>
        <taxon>Bacteria</taxon>
        <taxon>Pseudomonadati</taxon>
        <taxon>Acidobacteriota</taxon>
        <taxon>Terriglobia</taxon>
        <taxon>Terriglobales</taxon>
        <taxon>Acidobacteriaceae</taxon>
        <taxon>Edaphobacter</taxon>
    </lineage>
</organism>
<comment type="caution">
    <text evidence="1">The sequence shown here is derived from an EMBL/GenBank/DDBJ whole genome shotgun (WGS) entry which is preliminary data.</text>
</comment>
<protein>
    <submittedName>
        <fullName evidence="1">Phospholipase D-like protein</fullName>
    </submittedName>
</protein>
<dbReference type="EMBL" id="SHKW01000001">
    <property type="protein sequence ID" value="RZU38772.1"/>
    <property type="molecule type" value="Genomic_DNA"/>
</dbReference>
<gene>
    <name evidence="1" type="ORF">BDD14_0044</name>
</gene>
<dbReference type="Gene3D" id="3.30.870.10">
    <property type="entry name" value="Endonuclease Chain A"/>
    <property type="match status" value="1"/>
</dbReference>